<evidence type="ECO:0000313" key="2">
    <source>
        <dbReference type="Proteomes" id="UP001159363"/>
    </source>
</evidence>
<proteinExistence type="predicted"/>
<keyword evidence="2" id="KW-1185">Reference proteome</keyword>
<organism evidence="1 2">
    <name type="scientific">Dryococelus australis</name>
    <dbReference type="NCBI Taxonomy" id="614101"/>
    <lineage>
        <taxon>Eukaryota</taxon>
        <taxon>Metazoa</taxon>
        <taxon>Ecdysozoa</taxon>
        <taxon>Arthropoda</taxon>
        <taxon>Hexapoda</taxon>
        <taxon>Insecta</taxon>
        <taxon>Pterygota</taxon>
        <taxon>Neoptera</taxon>
        <taxon>Polyneoptera</taxon>
        <taxon>Phasmatodea</taxon>
        <taxon>Verophasmatodea</taxon>
        <taxon>Anareolatae</taxon>
        <taxon>Phasmatidae</taxon>
        <taxon>Eurycanthinae</taxon>
        <taxon>Dryococelus</taxon>
    </lineage>
</organism>
<name>A0ABQ9GMX0_9NEOP</name>
<dbReference type="Proteomes" id="UP001159363">
    <property type="component" value="Chromosome 10"/>
</dbReference>
<sequence length="208" mass="24410">MAKSQKLLSKTVPVWAGRISTMPWCKVEDTEQHVLLECGRIEDLKISLLVWLADYIVTWHFGWSTMARIFEEFSLLVRRRLGEFDTWMQDQDQSAVGLHSADDSNSDDYLSHGDWMRRWLFSWEPVIFFTERIAALYKTCMNHQCWQVTRNRIRYVEHQLECATIPDETILMVSGSVEGASENRKSEETSNSLWNQVIREEGILLFNL</sequence>
<evidence type="ECO:0000313" key="1">
    <source>
        <dbReference type="EMBL" id="KAJ8873369.1"/>
    </source>
</evidence>
<gene>
    <name evidence="1" type="ORF">PR048_027005</name>
</gene>
<dbReference type="EMBL" id="JARBHB010000011">
    <property type="protein sequence ID" value="KAJ8873369.1"/>
    <property type="molecule type" value="Genomic_DNA"/>
</dbReference>
<accession>A0ABQ9GMX0</accession>
<comment type="caution">
    <text evidence="1">The sequence shown here is derived from an EMBL/GenBank/DDBJ whole genome shotgun (WGS) entry which is preliminary data.</text>
</comment>
<protein>
    <submittedName>
        <fullName evidence="1">Uncharacterized protein</fullName>
    </submittedName>
</protein>
<reference evidence="1 2" key="1">
    <citation type="submission" date="2023-02" db="EMBL/GenBank/DDBJ databases">
        <title>LHISI_Scaffold_Assembly.</title>
        <authorList>
            <person name="Stuart O.P."/>
            <person name="Cleave R."/>
            <person name="Magrath M.J.L."/>
            <person name="Mikheyev A.S."/>
        </authorList>
    </citation>
    <scope>NUCLEOTIDE SEQUENCE [LARGE SCALE GENOMIC DNA]</scope>
    <source>
        <strain evidence="1">Daus_M_001</strain>
        <tissue evidence="1">Leg muscle</tissue>
    </source>
</reference>